<evidence type="ECO:0000259" key="3">
    <source>
        <dbReference type="PROSITE" id="PS50977"/>
    </source>
</evidence>
<feature type="domain" description="HTH tetR-type" evidence="3">
    <location>
        <begin position="11"/>
        <end position="71"/>
    </location>
</feature>
<dbReference type="eggNOG" id="COG1309">
    <property type="taxonomic scope" value="Bacteria"/>
</dbReference>
<dbReference type="SUPFAM" id="SSF46689">
    <property type="entry name" value="Homeodomain-like"/>
    <property type="match status" value="1"/>
</dbReference>
<dbReference type="InterPro" id="IPR001647">
    <property type="entry name" value="HTH_TetR"/>
</dbReference>
<dbReference type="Pfam" id="PF00440">
    <property type="entry name" value="TetR_N"/>
    <property type="match status" value="1"/>
</dbReference>
<dbReference type="Gene3D" id="1.10.357.10">
    <property type="entry name" value="Tetracycline Repressor, domain 2"/>
    <property type="match status" value="1"/>
</dbReference>
<reference evidence="4 5" key="1">
    <citation type="journal article" date="2009" name="PLoS ONE">
        <title>Genome analysis of the anaerobic thermohalophilic bacterium Halothermothrix orenii.</title>
        <authorList>
            <person name="Mavromatis K."/>
            <person name="Ivanova N."/>
            <person name="Anderson I."/>
            <person name="Lykidis A."/>
            <person name="Hooper S.D."/>
            <person name="Sun H."/>
            <person name="Kunin V."/>
            <person name="Lapidus A."/>
            <person name="Hugenholtz P."/>
            <person name="Patel B."/>
            <person name="Kyrpides N.C."/>
        </authorList>
    </citation>
    <scope>NUCLEOTIDE SEQUENCE [LARGE SCALE GENOMIC DNA]</scope>
    <source>
        <strain evidence="5">H 168 / OCM 544 / DSM 9562</strain>
    </source>
</reference>
<dbReference type="STRING" id="373903.Hore_20070"/>
<keyword evidence="1 2" id="KW-0238">DNA-binding</keyword>
<dbReference type="InterPro" id="IPR009057">
    <property type="entry name" value="Homeodomain-like_sf"/>
</dbReference>
<dbReference type="InterPro" id="IPR036271">
    <property type="entry name" value="Tet_transcr_reg_TetR-rel_C_sf"/>
</dbReference>
<evidence type="ECO:0000313" key="5">
    <source>
        <dbReference type="Proteomes" id="UP000000719"/>
    </source>
</evidence>
<proteinExistence type="predicted"/>
<evidence type="ECO:0000256" key="1">
    <source>
        <dbReference type="ARBA" id="ARBA00023125"/>
    </source>
</evidence>
<feature type="DNA-binding region" description="H-T-H motif" evidence="2">
    <location>
        <begin position="34"/>
        <end position="53"/>
    </location>
</feature>
<dbReference type="InterPro" id="IPR050624">
    <property type="entry name" value="HTH-type_Tx_Regulator"/>
</dbReference>
<accession>B8CZQ2</accession>
<dbReference type="HOGENOM" id="CLU_069356_40_3_9"/>
<dbReference type="RefSeq" id="WP_015923723.1">
    <property type="nucleotide sequence ID" value="NC_011899.1"/>
</dbReference>
<name>B8CZQ2_HALOH</name>
<dbReference type="PANTHER" id="PTHR43479">
    <property type="entry name" value="ACREF/ENVCD OPERON REPRESSOR-RELATED"/>
    <property type="match status" value="1"/>
</dbReference>
<dbReference type="SUPFAM" id="SSF48498">
    <property type="entry name" value="Tetracyclin repressor-like, C-terminal domain"/>
    <property type="match status" value="1"/>
</dbReference>
<dbReference type="OrthoDB" id="6430772at2"/>
<sequence length="205" mass="23503">MGKERQQQKHQEIKQKILEVARGIIANEGIEGLSIRKITRSMDYSPAIIYHYFKDKDEIIQVLLSKGYKNIINSVKSVIQNEGRPEKEIKDAFTCYIKAALDSPDIYKTFMLSSNEDIIKKTAILGRGISEDSLALKMLVDNIKKGISEGYFKEWDPELTAQVIWTATFGLIIKLIVEKDISEDQVNRLIEHHFNLIFSGLLKEE</sequence>
<protein>
    <submittedName>
        <fullName evidence="4">Transcriptional regulator, TetR family</fullName>
    </submittedName>
</protein>
<dbReference type="AlphaFoldDB" id="B8CZQ2"/>
<dbReference type="PROSITE" id="PS50977">
    <property type="entry name" value="HTH_TETR_2"/>
    <property type="match status" value="1"/>
</dbReference>
<dbReference type="Proteomes" id="UP000000719">
    <property type="component" value="Chromosome"/>
</dbReference>
<dbReference type="Gene3D" id="1.10.10.60">
    <property type="entry name" value="Homeodomain-like"/>
    <property type="match status" value="1"/>
</dbReference>
<gene>
    <name evidence="4" type="ordered locus">Hore_20070</name>
</gene>
<keyword evidence="5" id="KW-1185">Reference proteome</keyword>
<dbReference type="EMBL" id="CP001098">
    <property type="protein sequence ID" value="ACL70754.1"/>
    <property type="molecule type" value="Genomic_DNA"/>
</dbReference>
<dbReference type="GO" id="GO:0003677">
    <property type="term" value="F:DNA binding"/>
    <property type="evidence" value="ECO:0007669"/>
    <property type="project" value="UniProtKB-UniRule"/>
</dbReference>
<evidence type="ECO:0000313" key="4">
    <source>
        <dbReference type="EMBL" id="ACL70754.1"/>
    </source>
</evidence>
<dbReference type="PANTHER" id="PTHR43479:SF11">
    <property type="entry name" value="ACREF_ENVCD OPERON REPRESSOR-RELATED"/>
    <property type="match status" value="1"/>
</dbReference>
<organism evidence="4 5">
    <name type="scientific">Halothermothrix orenii (strain H 168 / OCM 544 / DSM 9562)</name>
    <dbReference type="NCBI Taxonomy" id="373903"/>
    <lineage>
        <taxon>Bacteria</taxon>
        <taxon>Bacillati</taxon>
        <taxon>Bacillota</taxon>
        <taxon>Clostridia</taxon>
        <taxon>Halanaerobiales</taxon>
        <taxon>Halothermotrichaceae</taxon>
        <taxon>Halothermothrix</taxon>
    </lineage>
</organism>
<dbReference type="KEGG" id="hor:Hore_20070"/>
<evidence type="ECO:0000256" key="2">
    <source>
        <dbReference type="PROSITE-ProRule" id="PRU00335"/>
    </source>
</evidence>